<dbReference type="GO" id="GO:0140647">
    <property type="term" value="P:P450-containing electron transport chain"/>
    <property type="evidence" value="ECO:0007669"/>
    <property type="project" value="InterPro"/>
</dbReference>
<dbReference type="CDD" id="cd00207">
    <property type="entry name" value="fer2"/>
    <property type="match status" value="1"/>
</dbReference>
<dbReference type="Gene3D" id="3.10.20.30">
    <property type="match status" value="1"/>
</dbReference>
<dbReference type="Pfam" id="PF00111">
    <property type="entry name" value="Fer2"/>
    <property type="match status" value="1"/>
</dbReference>
<evidence type="ECO:0000256" key="3">
    <source>
        <dbReference type="ARBA" id="ARBA00022723"/>
    </source>
</evidence>
<dbReference type="PANTHER" id="PTHR23426:SF65">
    <property type="entry name" value="FERREDOXIN-2, MITOCHONDRIAL"/>
    <property type="match status" value="1"/>
</dbReference>
<protein>
    <submittedName>
        <fullName evidence="8">Ferredoxin, 2Fe-2S</fullName>
    </submittedName>
</protein>
<sequence>MPTITFVQPDGTATPVEAVEGESLMQAAINACIDGIVAECGGNCMCATCHVYVDAAGLPAMAEGEDALLDGAAAERRPNSRLACQIPVTPALDGITVDLPDRQL</sequence>
<keyword evidence="3" id="KW-0479">Metal-binding</keyword>
<dbReference type="PROSITE" id="PS51085">
    <property type="entry name" value="2FE2S_FER_2"/>
    <property type="match status" value="1"/>
</dbReference>
<reference evidence="8" key="1">
    <citation type="submission" date="2020-02" db="EMBL/GenBank/DDBJ databases">
        <authorList>
            <person name="Meier V. D."/>
        </authorList>
    </citation>
    <scope>NUCLEOTIDE SEQUENCE</scope>
    <source>
        <strain evidence="8">AVDCRST_MAG27</strain>
    </source>
</reference>
<keyword evidence="5" id="KW-0411">Iron-sulfur</keyword>
<dbReference type="SUPFAM" id="SSF54292">
    <property type="entry name" value="2Fe-2S ferredoxin-like"/>
    <property type="match status" value="1"/>
</dbReference>
<keyword evidence="4" id="KW-0408">Iron</keyword>
<gene>
    <name evidence="8" type="ORF">AVDCRST_MAG27-4356</name>
</gene>
<keyword evidence="2" id="KW-0001">2Fe-2S</keyword>
<feature type="domain" description="2Fe-2S ferredoxin-type" evidence="7">
    <location>
        <begin position="2"/>
        <end position="103"/>
    </location>
</feature>
<proteinExistence type="inferred from homology"/>
<dbReference type="InterPro" id="IPR036010">
    <property type="entry name" value="2Fe-2S_ferredoxin-like_sf"/>
</dbReference>
<evidence type="ECO:0000256" key="4">
    <source>
        <dbReference type="ARBA" id="ARBA00023004"/>
    </source>
</evidence>
<evidence type="ECO:0000256" key="5">
    <source>
        <dbReference type="ARBA" id="ARBA00023014"/>
    </source>
</evidence>
<dbReference type="AlphaFoldDB" id="A0A6J4JTP0"/>
<comment type="similarity">
    <text evidence="1">Belongs to the adrenodoxin/putidaredoxin family.</text>
</comment>
<evidence type="ECO:0000313" key="8">
    <source>
        <dbReference type="EMBL" id="CAA9287237.1"/>
    </source>
</evidence>
<dbReference type="GO" id="GO:0046872">
    <property type="term" value="F:metal ion binding"/>
    <property type="evidence" value="ECO:0007669"/>
    <property type="project" value="UniProtKB-KW"/>
</dbReference>
<dbReference type="GO" id="GO:0051537">
    <property type="term" value="F:2 iron, 2 sulfur cluster binding"/>
    <property type="evidence" value="ECO:0007669"/>
    <property type="project" value="UniProtKB-KW"/>
</dbReference>
<dbReference type="InterPro" id="IPR001041">
    <property type="entry name" value="2Fe-2S_ferredoxin-type"/>
</dbReference>
<dbReference type="PANTHER" id="PTHR23426">
    <property type="entry name" value="FERREDOXIN/ADRENODOXIN"/>
    <property type="match status" value="1"/>
</dbReference>
<evidence type="ECO:0000259" key="7">
    <source>
        <dbReference type="PROSITE" id="PS51085"/>
    </source>
</evidence>
<organism evidence="8">
    <name type="scientific">uncultured Craurococcus sp</name>
    <dbReference type="NCBI Taxonomy" id="1135998"/>
    <lineage>
        <taxon>Bacteria</taxon>
        <taxon>Pseudomonadati</taxon>
        <taxon>Pseudomonadota</taxon>
        <taxon>Alphaproteobacteria</taxon>
        <taxon>Acetobacterales</taxon>
        <taxon>Acetobacteraceae</taxon>
        <taxon>Craurococcus</taxon>
        <taxon>environmental samples</taxon>
    </lineage>
</organism>
<name>A0A6J4JTP0_9PROT</name>
<accession>A0A6J4JTP0</accession>
<dbReference type="GO" id="GO:0009055">
    <property type="term" value="F:electron transfer activity"/>
    <property type="evidence" value="ECO:0007669"/>
    <property type="project" value="TreeGrafter"/>
</dbReference>
<evidence type="ECO:0000256" key="1">
    <source>
        <dbReference type="ARBA" id="ARBA00010914"/>
    </source>
</evidence>
<dbReference type="GO" id="GO:0005829">
    <property type="term" value="C:cytosol"/>
    <property type="evidence" value="ECO:0007669"/>
    <property type="project" value="TreeGrafter"/>
</dbReference>
<dbReference type="InterPro" id="IPR001055">
    <property type="entry name" value="Adrenodoxin-like"/>
</dbReference>
<evidence type="ECO:0000256" key="6">
    <source>
        <dbReference type="ARBA" id="ARBA00034078"/>
    </source>
</evidence>
<evidence type="ECO:0000256" key="2">
    <source>
        <dbReference type="ARBA" id="ARBA00022714"/>
    </source>
</evidence>
<comment type="cofactor">
    <cofactor evidence="6">
        <name>[2Fe-2S] cluster</name>
        <dbReference type="ChEBI" id="CHEBI:190135"/>
    </cofactor>
</comment>
<dbReference type="EMBL" id="CADCTD010000182">
    <property type="protein sequence ID" value="CAA9287237.1"/>
    <property type="molecule type" value="Genomic_DNA"/>
</dbReference>
<dbReference type="InterPro" id="IPR012675">
    <property type="entry name" value="Beta-grasp_dom_sf"/>
</dbReference>